<dbReference type="OrthoDB" id="2744543at2759"/>
<dbReference type="InterPro" id="IPR000182">
    <property type="entry name" value="GNAT_dom"/>
</dbReference>
<comment type="caution">
    <text evidence="1">The sequence shown here is derived from an EMBL/GenBank/DDBJ whole genome shotgun (WGS) entry which is preliminary data.</text>
</comment>
<dbReference type="SUPFAM" id="SSF55729">
    <property type="entry name" value="Acyl-CoA N-acyltransferases (Nat)"/>
    <property type="match status" value="1"/>
</dbReference>
<dbReference type="EMBL" id="CAIIXF020000001">
    <property type="protein sequence ID" value="CAH1772297.1"/>
    <property type="molecule type" value="Genomic_DNA"/>
</dbReference>
<dbReference type="InterPro" id="IPR016181">
    <property type="entry name" value="Acyl_CoA_acyltransferase"/>
</dbReference>
<gene>
    <name evidence="1" type="ORF">OFUS_LOCUS79</name>
</gene>
<dbReference type="Gene3D" id="3.40.630.30">
    <property type="match status" value="1"/>
</dbReference>
<keyword evidence="2" id="KW-1185">Reference proteome</keyword>
<proteinExistence type="predicted"/>
<accession>A0A8J1UUR7</accession>
<dbReference type="Pfam" id="PF13673">
    <property type="entry name" value="Acetyltransf_10"/>
    <property type="match status" value="1"/>
</dbReference>
<evidence type="ECO:0000313" key="2">
    <source>
        <dbReference type="Proteomes" id="UP000749559"/>
    </source>
</evidence>
<organism evidence="1 2">
    <name type="scientific">Owenia fusiformis</name>
    <name type="common">Polychaete worm</name>
    <dbReference type="NCBI Taxonomy" id="6347"/>
    <lineage>
        <taxon>Eukaryota</taxon>
        <taxon>Metazoa</taxon>
        <taxon>Spiralia</taxon>
        <taxon>Lophotrochozoa</taxon>
        <taxon>Annelida</taxon>
        <taxon>Polychaeta</taxon>
        <taxon>Sedentaria</taxon>
        <taxon>Canalipalpata</taxon>
        <taxon>Sabellida</taxon>
        <taxon>Oweniida</taxon>
        <taxon>Oweniidae</taxon>
        <taxon>Owenia</taxon>
    </lineage>
</organism>
<dbReference type="Proteomes" id="UP000749559">
    <property type="component" value="Unassembled WGS sequence"/>
</dbReference>
<dbReference type="GO" id="GO:0016747">
    <property type="term" value="F:acyltransferase activity, transferring groups other than amino-acyl groups"/>
    <property type="evidence" value="ECO:0007669"/>
    <property type="project" value="InterPro"/>
</dbReference>
<dbReference type="AlphaFoldDB" id="A0A8J1UUR7"/>
<name>A0A8J1UUR7_OWEFU</name>
<evidence type="ECO:0000313" key="1">
    <source>
        <dbReference type="EMBL" id="CAH1772297.1"/>
    </source>
</evidence>
<sequence>MLSLVKAKGNKSNHLFRQVARDTTGETYNPPEESEVVFAYEYILETGKKVLIGAASYTIALPTQTDPNEENYNHFLSFLFIKGHWQGLGYGKWLLNFIESDMMKTVRRPIHVESAIGSVEFFIKQGYTYSGRYTDCVCSGSPLFKTLCYMTKEPIITFCNNLNI</sequence>
<protein>
    <submittedName>
        <fullName evidence="1">Uncharacterized protein</fullName>
    </submittedName>
</protein>
<reference evidence="1" key="1">
    <citation type="submission" date="2022-03" db="EMBL/GenBank/DDBJ databases">
        <authorList>
            <person name="Martin C."/>
        </authorList>
    </citation>
    <scope>NUCLEOTIDE SEQUENCE</scope>
</reference>
<dbReference type="CDD" id="cd04301">
    <property type="entry name" value="NAT_SF"/>
    <property type="match status" value="1"/>
</dbReference>